<dbReference type="eggNOG" id="COG1403">
    <property type="taxonomic scope" value="Bacteria"/>
</dbReference>
<gene>
    <name evidence="1" type="ordered locus">Cpha266_1616</name>
</gene>
<dbReference type="Gene3D" id="1.10.30.50">
    <property type="match status" value="1"/>
</dbReference>
<accession>A1BGW0</accession>
<organism evidence="1 2">
    <name type="scientific">Chlorobium phaeobacteroides (strain DSM 266 / SMG 266 / 2430)</name>
    <dbReference type="NCBI Taxonomy" id="290317"/>
    <lineage>
        <taxon>Bacteria</taxon>
        <taxon>Pseudomonadati</taxon>
        <taxon>Chlorobiota</taxon>
        <taxon>Chlorobiia</taxon>
        <taxon>Chlorobiales</taxon>
        <taxon>Chlorobiaceae</taxon>
        <taxon>Chlorobium/Pelodictyon group</taxon>
        <taxon>Chlorobium</taxon>
    </lineage>
</organism>
<dbReference type="HOGENOM" id="CLU_168213_0_0_10"/>
<dbReference type="AlphaFoldDB" id="A1BGW0"/>
<name>A1BGW0_CHLPD</name>
<evidence type="ECO:0008006" key="3">
    <source>
        <dbReference type="Google" id="ProtNLM"/>
    </source>
</evidence>
<reference evidence="1 2" key="1">
    <citation type="submission" date="2006-12" db="EMBL/GenBank/DDBJ databases">
        <title>Complete sequence of Chlorobium phaeobacteroides DSM 266.</title>
        <authorList>
            <consortium name="US DOE Joint Genome Institute"/>
            <person name="Copeland A."/>
            <person name="Lucas S."/>
            <person name="Lapidus A."/>
            <person name="Barry K."/>
            <person name="Detter J.C."/>
            <person name="Glavina del Rio T."/>
            <person name="Hammon N."/>
            <person name="Israni S."/>
            <person name="Pitluck S."/>
            <person name="Goltsman E."/>
            <person name="Schmutz J."/>
            <person name="Larimer F."/>
            <person name="Land M."/>
            <person name="Hauser L."/>
            <person name="Mikhailova N."/>
            <person name="Li T."/>
            <person name="Overmann J."/>
            <person name="Bryant D.A."/>
            <person name="Richardson P."/>
        </authorList>
    </citation>
    <scope>NUCLEOTIDE SEQUENCE [LARGE SCALE GENOMIC DNA]</scope>
    <source>
        <strain evidence="1 2">DSM 266</strain>
    </source>
</reference>
<dbReference type="STRING" id="290317.Cpha266_1616"/>
<protein>
    <recommendedName>
        <fullName evidence="3">HNH endonuclease</fullName>
    </recommendedName>
</protein>
<keyword evidence="2" id="KW-1185">Reference proteome</keyword>
<dbReference type="RefSeq" id="WP_011745447.1">
    <property type="nucleotide sequence ID" value="NC_008639.1"/>
</dbReference>
<dbReference type="Proteomes" id="UP000008701">
    <property type="component" value="Chromosome"/>
</dbReference>
<dbReference type="EMBL" id="CP000492">
    <property type="protein sequence ID" value="ABL65637.1"/>
    <property type="molecule type" value="Genomic_DNA"/>
</dbReference>
<sequence>MNRWNIPDWLEQEVTQRDTHCVYCGVEFSHSSQSRKSRPSWEHIINDATIITRSNIARCCVSCNASKGAKPLPVWLESSYCKNRNITKDSVAPVVRNALESDPFLKLY</sequence>
<proteinExistence type="predicted"/>
<evidence type="ECO:0000313" key="2">
    <source>
        <dbReference type="Proteomes" id="UP000008701"/>
    </source>
</evidence>
<dbReference type="KEGG" id="cph:Cpha266_1616"/>
<dbReference type="OrthoDB" id="9816185at2"/>
<evidence type="ECO:0000313" key="1">
    <source>
        <dbReference type="EMBL" id="ABL65637.1"/>
    </source>
</evidence>